<dbReference type="AlphaFoldDB" id="A0A183D8V0"/>
<proteinExistence type="predicted"/>
<protein>
    <submittedName>
        <fullName evidence="1">Mlh1_C domain-containing protein</fullName>
    </submittedName>
</protein>
<organism evidence="1">
    <name type="scientific">Gongylonema pulchrum</name>
    <dbReference type="NCBI Taxonomy" id="637853"/>
    <lineage>
        <taxon>Eukaryota</taxon>
        <taxon>Metazoa</taxon>
        <taxon>Ecdysozoa</taxon>
        <taxon>Nematoda</taxon>
        <taxon>Chromadorea</taxon>
        <taxon>Rhabditida</taxon>
        <taxon>Spirurina</taxon>
        <taxon>Spiruromorpha</taxon>
        <taxon>Spiruroidea</taxon>
        <taxon>Gongylonematidae</taxon>
        <taxon>Gongylonema</taxon>
    </lineage>
</organism>
<reference evidence="1" key="1">
    <citation type="submission" date="2016-06" db="UniProtKB">
        <authorList>
            <consortium name="WormBaseParasite"/>
        </authorList>
    </citation>
    <scope>IDENTIFICATION</scope>
</reference>
<accession>A0A183D8V0</accession>
<evidence type="ECO:0000313" key="1">
    <source>
        <dbReference type="WBParaSite" id="GPUH_0000514801-mRNA-1"/>
    </source>
</evidence>
<sequence length="80" mass="9078">LFTLLEQFYLQQCYRKVVGGAVVSCEANGVEPVSDETADENNEKVLDNSEEFYEALEQSRWSKVVFSADMHENDLLKALS</sequence>
<dbReference type="WBParaSite" id="GPUH_0000514801-mRNA-1">
    <property type="protein sequence ID" value="GPUH_0000514801-mRNA-1"/>
    <property type="gene ID" value="GPUH_0000514801"/>
</dbReference>
<name>A0A183D8V0_9BILA</name>